<name>A0A429Y211_9BACI</name>
<dbReference type="Pfam" id="PF18705">
    <property type="entry name" value="DUF5643"/>
    <property type="match status" value="1"/>
</dbReference>
<dbReference type="InterPro" id="IPR025436">
    <property type="entry name" value="DUF4179"/>
</dbReference>
<keyword evidence="1" id="KW-1133">Transmembrane helix</keyword>
<accession>A0A429Y211</accession>
<reference evidence="4" key="1">
    <citation type="submission" date="2018-12" db="EMBL/GenBank/DDBJ databases">
        <authorList>
            <person name="Sun L."/>
            <person name="Chen Z."/>
        </authorList>
    </citation>
    <scope>NUCLEOTIDE SEQUENCE [LARGE SCALE GENOMIC DNA]</scope>
    <source>
        <strain evidence="4">3-2-2</strain>
    </source>
</reference>
<dbReference type="Gene3D" id="2.60.40.1630">
    <property type="entry name" value="bacillus anthracis domain"/>
    <property type="match status" value="1"/>
</dbReference>
<sequence length="343" mass="38501">MNNKELHEYIIDEIDVPVDKLMAREKAAMLQAKRRRITDRTVKRSLLAACGLCLTILGSGFFSSGAAKALSKVPVIGPIYEQFSDIASEKIQNDQLASVIDKQDSRNGLTMTVKDAAYDGGRLIVTVAYEGEKQVSLEEETVGFTNITINGREVEAAIGSSGQDMITPSMIIEHHQFTLTNYDEFGDHIDVSVQGENLFGLKGKWKVDFPLEKIKGDIHEFYPEVKGQTKDNKYTLATDKITFSELSTRIDLTLDYPVEMDKNDTWPWFDYIVIDDKGNIYDRLKLQVGIAGEYGRKVVLVLPPMDKVPKSLTIKTIDNTLTDDVENRDEIEGLELFVPLIPK</sequence>
<evidence type="ECO:0000256" key="1">
    <source>
        <dbReference type="SAM" id="Phobius"/>
    </source>
</evidence>
<dbReference type="Gene3D" id="2.60.40.1640">
    <property type="entry name" value="Conserved domain protein"/>
    <property type="match status" value="1"/>
</dbReference>
<feature type="domain" description="DUF4179" evidence="2">
    <location>
        <begin position="41"/>
        <end position="128"/>
    </location>
</feature>
<evidence type="ECO:0000313" key="4">
    <source>
        <dbReference type="EMBL" id="RST75282.1"/>
    </source>
</evidence>
<proteinExistence type="predicted"/>
<dbReference type="Pfam" id="PF13786">
    <property type="entry name" value="DUF4179"/>
    <property type="match status" value="1"/>
</dbReference>
<dbReference type="AlphaFoldDB" id="A0A429Y211"/>
<gene>
    <name evidence="4" type="ORF">D4T97_008500</name>
</gene>
<evidence type="ECO:0000313" key="5">
    <source>
        <dbReference type="Proteomes" id="UP000287156"/>
    </source>
</evidence>
<keyword evidence="1" id="KW-0472">Membrane</keyword>
<keyword evidence="1" id="KW-0812">Transmembrane</keyword>
<comment type="caution">
    <text evidence="4">The sequence shown here is derived from an EMBL/GenBank/DDBJ whole genome shotgun (WGS) entry which is preliminary data.</text>
</comment>
<evidence type="ECO:0000259" key="2">
    <source>
        <dbReference type="Pfam" id="PF13786"/>
    </source>
</evidence>
<keyword evidence="5" id="KW-1185">Reference proteome</keyword>
<evidence type="ECO:0000259" key="3">
    <source>
        <dbReference type="Pfam" id="PF18705"/>
    </source>
</evidence>
<dbReference type="InterPro" id="IPR040680">
    <property type="entry name" value="DUF5643"/>
</dbReference>
<dbReference type="OrthoDB" id="2446801at2"/>
<dbReference type="EMBL" id="QYTV02000003">
    <property type="protein sequence ID" value="RST75282.1"/>
    <property type="molecule type" value="Genomic_DNA"/>
</dbReference>
<organism evidence="4 5">
    <name type="scientific">Siminovitchia acidinfaciens</name>
    <dbReference type="NCBI Taxonomy" id="2321395"/>
    <lineage>
        <taxon>Bacteria</taxon>
        <taxon>Bacillati</taxon>
        <taxon>Bacillota</taxon>
        <taxon>Bacilli</taxon>
        <taxon>Bacillales</taxon>
        <taxon>Bacillaceae</taxon>
        <taxon>Siminovitchia</taxon>
    </lineage>
</organism>
<feature type="transmembrane region" description="Helical" evidence="1">
    <location>
        <begin position="45"/>
        <end position="62"/>
    </location>
</feature>
<dbReference type="Proteomes" id="UP000287156">
    <property type="component" value="Unassembled WGS sequence"/>
</dbReference>
<feature type="domain" description="DUF5643" evidence="3">
    <location>
        <begin position="228"/>
        <end position="320"/>
    </location>
</feature>
<dbReference type="RefSeq" id="WP_126049627.1">
    <property type="nucleotide sequence ID" value="NZ_QYTV02000003.1"/>
</dbReference>
<protein>
    <submittedName>
        <fullName evidence="4">DUF4179 domain-containing protein</fullName>
    </submittedName>
</protein>